<accession>A0AAD7PR23</accession>
<comment type="caution">
    <text evidence="1">The sequence shown here is derived from an EMBL/GenBank/DDBJ whole genome shotgun (WGS) entry which is preliminary data.</text>
</comment>
<dbReference type="KEGG" id="qsa:O6P43_013639"/>
<reference evidence="1" key="1">
    <citation type="journal article" date="2023" name="Science">
        <title>Elucidation of the pathway for biosynthesis of saponin adjuvants from the soapbark tree.</title>
        <authorList>
            <person name="Reed J."/>
            <person name="Orme A."/>
            <person name="El-Demerdash A."/>
            <person name="Owen C."/>
            <person name="Martin L.B.B."/>
            <person name="Misra R.C."/>
            <person name="Kikuchi S."/>
            <person name="Rejzek M."/>
            <person name="Martin A.C."/>
            <person name="Harkess A."/>
            <person name="Leebens-Mack J."/>
            <person name="Louveau T."/>
            <person name="Stephenson M.J."/>
            <person name="Osbourn A."/>
        </authorList>
    </citation>
    <scope>NUCLEOTIDE SEQUENCE</scope>
    <source>
        <strain evidence="1">S10</strain>
    </source>
</reference>
<gene>
    <name evidence="1" type="ORF">O6P43_013639</name>
</gene>
<protein>
    <submittedName>
        <fullName evidence="1">Uncharacterized protein</fullName>
    </submittedName>
</protein>
<sequence>MLLYSFKLSDGSSILQFVYLPKFYFLISYPKINKKKERISYTTKITAIFFFLRTVISFKYDLEGIILGFRVVLQD</sequence>
<evidence type="ECO:0000313" key="1">
    <source>
        <dbReference type="EMBL" id="KAJ7963720.1"/>
    </source>
</evidence>
<keyword evidence="2" id="KW-1185">Reference proteome</keyword>
<dbReference type="EMBL" id="JARAOO010000006">
    <property type="protein sequence ID" value="KAJ7963720.1"/>
    <property type="molecule type" value="Genomic_DNA"/>
</dbReference>
<dbReference type="AlphaFoldDB" id="A0AAD7PR23"/>
<evidence type="ECO:0000313" key="2">
    <source>
        <dbReference type="Proteomes" id="UP001163823"/>
    </source>
</evidence>
<dbReference type="Proteomes" id="UP001163823">
    <property type="component" value="Chromosome 6"/>
</dbReference>
<name>A0AAD7PR23_QUISA</name>
<proteinExistence type="predicted"/>
<organism evidence="1 2">
    <name type="scientific">Quillaja saponaria</name>
    <name type="common">Soap bark tree</name>
    <dbReference type="NCBI Taxonomy" id="32244"/>
    <lineage>
        <taxon>Eukaryota</taxon>
        <taxon>Viridiplantae</taxon>
        <taxon>Streptophyta</taxon>
        <taxon>Embryophyta</taxon>
        <taxon>Tracheophyta</taxon>
        <taxon>Spermatophyta</taxon>
        <taxon>Magnoliopsida</taxon>
        <taxon>eudicotyledons</taxon>
        <taxon>Gunneridae</taxon>
        <taxon>Pentapetalae</taxon>
        <taxon>rosids</taxon>
        <taxon>fabids</taxon>
        <taxon>Fabales</taxon>
        <taxon>Quillajaceae</taxon>
        <taxon>Quillaja</taxon>
    </lineage>
</organism>